<gene>
    <name evidence="3" type="ORF">LY90DRAFT_708470</name>
</gene>
<feature type="region of interest" description="Disordered" evidence="2">
    <location>
        <begin position="167"/>
        <end position="191"/>
    </location>
</feature>
<keyword evidence="1" id="KW-0175">Coiled coil</keyword>
<feature type="coiled-coil region" evidence="1">
    <location>
        <begin position="67"/>
        <end position="124"/>
    </location>
</feature>
<keyword evidence="4" id="KW-1185">Reference proteome</keyword>
<evidence type="ECO:0000313" key="4">
    <source>
        <dbReference type="Proteomes" id="UP000193920"/>
    </source>
</evidence>
<comment type="caution">
    <text evidence="3">The sequence shown here is derived from an EMBL/GenBank/DDBJ whole genome shotgun (WGS) entry which is preliminary data.</text>
</comment>
<dbReference type="AlphaFoldDB" id="A0A1Y2A031"/>
<organism evidence="3 4">
    <name type="scientific">Neocallimastix californiae</name>
    <dbReference type="NCBI Taxonomy" id="1754190"/>
    <lineage>
        <taxon>Eukaryota</taxon>
        <taxon>Fungi</taxon>
        <taxon>Fungi incertae sedis</taxon>
        <taxon>Chytridiomycota</taxon>
        <taxon>Chytridiomycota incertae sedis</taxon>
        <taxon>Neocallimastigomycetes</taxon>
        <taxon>Neocallimastigales</taxon>
        <taxon>Neocallimastigaceae</taxon>
        <taxon>Neocallimastix</taxon>
    </lineage>
</organism>
<evidence type="ECO:0000256" key="1">
    <source>
        <dbReference type="SAM" id="Coils"/>
    </source>
</evidence>
<feature type="region of interest" description="Disordered" evidence="2">
    <location>
        <begin position="232"/>
        <end position="258"/>
    </location>
</feature>
<sequence length="281" mass="32838">MNNFKPFKFLKDYSKQHPLRFYSIICVVSATAYGELKFRSMRRKELLIENKNESEPKNEYEQYLISQKKLKENKISLDEERNKLKNIINNSSKDGDSEKREKLLNNTKDKLNQLKNSVIAKKESFENDEKIKNTKKNISESFQKIKNNTKNLSSKISKENISSKVNIRKSFSKKSSKKESPSSNSNINDADIEVETTNKELENNNNLSIFHKGNEKFKDYFQRITKKETSPSLSSFNNYGITSNNRKDDDEIYSEELSYDSNPPERAIFLYDINSSELNKN</sequence>
<dbReference type="OrthoDB" id="2148142at2759"/>
<proteinExistence type="predicted"/>
<evidence type="ECO:0000256" key="2">
    <source>
        <dbReference type="SAM" id="MobiDB-lite"/>
    </source>
</evidence>
<accession>A0A1Y2A031</accession>
<protein>
    <submittedName>
        <fullName evidence="3">Uncharacterized protein</fullName>
    </submittedName>
</protein>
<dbReference type="EMBL" id="MCOG01000337">
    <property type="protein sequence ID" value="ORY15790.1"/>
    <property type="molecule type" value="Genomic_DNA"/>
</dbReference>
<dbReference type="Proteomes" id="UP000193920">
    <property type="component" value="Unassembled WGS sequence"/>
</dbReference>
<name>A0A1Y2A031_9FUNG</name>
<feature type="compositionally biased region" description="Polar residues" evidence="2">
    <location>
        <begin position="232"/>
        <end position="244"/>
    </location>
</feature>
<reference evidence="3 4" key="1">
    <citation type="submission" date="2016-08" db="EMBL/GenBank/DDBJ databases">
        <title>A Parts List for Fungal Cellulosomes Revealed by Comparative Genomics.</title>
        <authorList>
            <consortium name="DOE Joint Genome Institute"/>
            <person name="Haitjema C.H."/>
            <person name="Gilmore S.P."/>
            <person name="Henske J.K."/>
            <person name="Solomon K.V."/>
            <person name="De Groot R."/>
            <person name="Kuo A."/>
            <person name="Mondo S.J."/>
            <person name="Salamov A.A."/>
            <person name="Labutti K."/>
            <person name="Zhao Z."/>
            <person name="Chiniquy J."/>
            <person name="Barry K."/>
            <person name="Brewer H.M."/>
            <person name="Purvine S.O."/>
            <person name="Wright A.T."/>
            <person name="Boxma B."/>
            <person name="Van Alen T."/>
            <person name="Hackstein J.H."/>
            <person name="Baker S.E."/>
            <person name="Grigoriev I.V."/>
            <person name="O'Malley M.A."/>
        </authorList>
    </citation>
    <scope>NUCLEOTIDE SEQUENCE [LARGE SCALE GENOMIC DNA]</scope>
    <source>
        <strain evidence="3 4">G1</strain>
    </source>
</reference>
<evidence type="ECO:0000313" key="3">
    <source>
        <dbReference type="EMBL" id="ORY15790.1"/>
    </source>
</evidence>
<feature type="compositionally biased region" description="Basic residues" evidence="2">
    <location>
        <begin position="167"/>
        <end position="176"/>
    </location>
</feature>